<dbReference type="Proteomes" id="UP000012045">
    <property type="component" value="Unassembled WGS sequence"/>
</dbReference>
<evidence type="ECO:0000313" key="3">
    <source>
        <dbReference type="Proteomes" id="UP000012045"/>
    </source>
</evidence>
<dbReference type="HOGENOM" id="CLU_679703_0_0_1"/>
<evidence type="ECO:0000313" key="2">
    <source>
        <dbReference type="EMBL" id="EMR81068.1"/>
    </source>
</evidence>
<reference evidence="3" key="1">
    <citation type="journal article" date="2013" name="Genome Announc.">
        <title>Draft genome sequence of Botrytis cinerea BcDW1, inoculum for noble rot of grape berries.</title>
        <authorList>
            <person name="Blanco-Ulate B."/>
            <person name="Allen G."/>
            <person name="Powell A.L."/>
            <person name="Cantu D."/>
        </authorList>
    </citation>
    <scope>NUCLEOTIDE SEQUENCE [LARGE SCALE GENOMIC DNA]</scope>
    <source>
        <strain evidence="3">BcDW1</strain>
    </source>
</reference>
<keyword evidence="1" id="KW-0175">Coiled coil</keyword>
<accession>M7U378</accession>
<feature type="coiled-coil region" evidence="1">
    <location>
        <begin position="123"/>
        <end position="157"/>
    </location>
</feature>
<organism evidence="2 3">
    <name type="scientific">Botryotinia fuckeliana (strain BcDW1)</name>
    <name type="common">Noble rot fungus</name>
    <name type="synonym">Botrytis cinerea</name>
    <dbReference type="NCBI Taxonomy" id="1290391"/>
    <lineage>
        <taxon>Eukaryota</taxon>
        <taxon>Fungi</taxon>
        <taxon>Dikarya</taxon>
        <taxon>Ascomycota</taxon>
        <taxon>Pezizomycotina</taxon>
        <taxon>Leotiomycetes</taxon>
        <taxon>Helotiales</taxon>
        <taxon>Sclerotiniaceae</taxon>
        <taxon>Botrytis</taxon>
    </lineage>
</organism>
<gene>
    <name evidence="2" type="ORF">BcDW1_10379</name>
</gene>
<dbReference type="AlphaFoldDB" id="M7U378"/>
<dbReference type="EMBL" id="KB708089">
    <property type="protein sequence ID" value="EMR81068.1"/>
    <property type="molecule type" value="Genomic_DNA"/>
</dbReference>
<dbReference type="OrthoDB" id="341259at2759"/>
<dbReference type="STRING" id="1290391.M7U378"/>
<name>M7U378_BOTF1</name>
<sequence length="405" mass="46791">MAEPNPTNTGGADGTAAFKKDFFDDSTPQKLIDDNDFVSLYLRCRYDRRGDIETGQLHDFEAGLPQEFKEKLPNDYKDKIKRELDRIAELRAVFVGKSRNRPDVVKLNKLKAAWKKNAISSRHANLNSNMADIKVRMNKLIKERVELQEEFETFKNEPAKATQIGKDLETKDAEIQTARIRADDKDRILKEVAKWKSPDDLVDEEGKDVPDVVGYGFTVSKITLEKEKSDNAADTASFDKYQMKRYSVSEVLEPKDGHDPWARENTESIRYFHFPANNMEWIEKNITMKAKTTDRRHQQFYLGNCGQGSSVALQMIRLMLGTCAPTANLFLEMPYLHWEMDRNRAHLANVAKKLTFQYRAKQPRYDKRNKNILAYIVKDKQKKHGIWYQAEVEELTNSGDPPLSD</sequence>
<proteinExistence type="predicted"/>
<evidence type="ECO:0000256" key="1">
    <source>
        <dbReference type="SAM" id="Coils"/>
    </source>
</evidence>
<protein>
    <submittedName>
        <fullName evidence="2">Uncharacterized protein</fullName>
    </submittedName>
</protein>